<dbReference type="PANTHER" id="PTHR15228:SF25">
    <property type="entry name" value="F-BAR DOMAIN-CONTAINING PROTEIN"/>
    <property type="match status" value="1"/>
</dbReference>
<feature type="region of interest" description="Disordered" evidence="2">
    <location>
        <begin position="865"/>
        <end position="896"/>
    </location>
</feature>
<dbReference type="GO" id="GO:0005938">
    <property type="term" value="C:cell cortex"/>
    <property type="evidence" value="ECO:0007669"/>
    <property type="project" value="TreeGrafter"/>
</dbReference>
<dbReference type="InterPro" id="IPR000198">
    <property type="entry name" value="RhoGAP_dom"/>
</dbReference>
<keyword evidence="1" id="KW-0343">GTPase activation</keyword>
<feature type="region of interest" description="Disordered" evidence="2">
    <location>
        <begin position="841"/>
        <end position="860"/>
    </location>
</feature>
<evidence type="ECO:0000313" key="4">
    <source>
        <dbReference type="EMBL" id="KAF5326787.1"/>
    </source>
</evidence>
<feature type="compositionally biased region" description="Low complexity" evidence="2">
    <location>
        <begin position="492"/>
        <end position="517"/>
    </location>
</feature>
<dbReference type="EMBL" id="JAACJJ010000014">
    <property type="protein sequence ID" value="KAF5326787.1"/>
    <property type="molecule type" value="Genomic_DNA"/>
</dbReference>
<dbReference type="GO" id="GO:0005096">
    <property type="term" value="F:GTPase activator activity"/>
    <property type="evidence" value="ECO:0007669"/>
    <property type="project" value="UniProtKB-KW"/>
</dbReference>
<feature type="compositionally biased region" description="Polar residues" evidence="2">
    <location>
        <begin position="429"/>
        <end position="450"/>
    </location>
</feature>
<reference evidence="4 5" key="1">
    <citation type="journal article" date="2020" name="ISME J.">
        <title>Uncovering the hidden diversity of litter-decomposition mechanisms in mushroom-forming fungi.</title>
        <authorList>
            <person name="Floudas D."/>
            <person name="Bentzer J."/>
            <person name="Ahren D."/>
            <person name="Johansson T."/>
            <person name="Persson P."/>
            <person name="Tunlid A."/>
        </authorList>
    </citation>
    <scope>NUCLEOTIDE SEQUENCE [LARGE SCALE GENOMIC DNA]</scope>
    <source>
        <strain evidence="4 5">CBS 101986</strain>
    </source>
</reference>
<feature type="compositionally biased region" description="Low complexity" evidence="2">
    <location>
        <begin position="524"/>
        <end position="541"/>
    </location>
</feature>
<feature type="compositionally biased region" description="Low complexity" evidence="2">
    <location>
        <begin position="631"/>
        <end position="661"/>
    </location>
</feature>
<dbReference type="PANTHER" id="PTHR15228">
    <property type="entry name" value="SPERMATHECAL PHYSIOLOGY VARIANT"/>
    <property type="match status" value="1"/>
</dbReference>
<evidence type="ECO:0000259" key="3">
    <source>
        <dbReference type="PROSITE" id="PS50238"/>
    </source>
</evidence>
<organism evidence="4 5">
    <name type="scientific">Psilocybe cf. subviscida</name>
    <dbReference type="NCBI Taxonomy" id="2480587"/>
    <lineage>
        <taxon>Eukaryota</taxon>
        <taxon>Fungi</taxon>
        <taxon>Dikarya</taxon>
        <taxon>Basidiomycota</taxon>
        <taxon>Agaricomycotina</taxon>
        <taxon>Agaricomycetes</taxon>
        <taxon>Agaricomycetidae</taxon>
        <taxon>Agaricales</taxon>
        <taxon>Agaricineae</taxon>
        <taxon>Strophariaceae</taxon>
        <taxon>Psilocybe</taxon>
    </lineage>
</organism>
<feature type="region of interest" description="Disordered" evidence="2">
    <location>
        <begin position="813"/>
        <end position="835"/>
    </location>
</feature>
<feature type="compositionally biased region" description="Pro residues" evidence="2">
    <location>
        <begin position="542"/>
        <end position="556"/>
    </location>
</feature>
<evidence type="ECO:0000256" key="2">
    <source>
        <dbReference type="SAM" id="MobiDB-lite"/>
    </source>
</evidence>
<evidence type="ECO:0000256" key="1">
    <source>
        <dbReference type="ARBA" id="ARBA00022468"/>
    </source>
</evidence>
<feature type="compositionally biased region" description="Low complexity" evidence="2">
    <location>
        <begin position="692"/>
        <end position="706"/>
    </location>
</feature>
<accession>A0A8H5F7V3</accession>
<dbReference type="OrthoDB" id="3196451at2759"/>
<feature type="compositionally biased region" description="Basic and acidic residues" evidence="2">
    <location>
        <begin position="761"/>
        <end position="776"/>
    </location>
</feature>
<evidence type="ECO:0000313" key="5">
    <source>
        <dbReference type="Proteomes" id="UP000567179"/>
    </source>
</evidence>
<feature type="compositionally biased region" description="Polar residues" evidence="2">
    <location>
        <begin position="329"/>
        <end position="348"/>
    </location>
</feature>
<feature type="compositionally biased region" description="Gly residues" evidence="2">
    <location>
        <begin position="284"/>
        <end position="301"/>
    </location>
</feature>
<dbReference type="InterPro" id="IPR008936">
    <property type="entry name" value="Rho_GTPase_activation_prot"/>
</dbReference>
<dbReference type="Gene3D" id="1.10.555.10">
    <property type="entry name" value="Rho GTPase activation protein"/>
    <property type="match status" value="1"/>
</dbReference>
<dbReference type="Proteomes" id="UP000567179">
    <property type="component" value="Unassembled WGS sequence"/>
</dbReference>
<keyword evidence="5" id="KW-1185">Reference proteome</keyword>
<dbReference type="PROSITE" id="PS50238">
    <property type="entry name" value="RHOGAP"/>
    <property type="match status" value="1"/>
</dbReference>
<feature type="compositionally biased region" description="Gly residues" evidence="2">
    <location>
        <begin position="308"/>
        <end position="321"/>
    </location>
</feature>
<gene>
    <name evidence="4" type="ORF">D9619_004210</name>
</gene>
<dbReference type="SMART" id="SM00324">
    <property type="entry name" value="RhoGAP"/>
    <property type="match status" value="1"/>
</dbReference>
<dbReference type="AlphaFoldDB" id="A0A8H5F7V3"/>
<feature type="compositionally biased region" description="Polar residues" evidence="2">
    <location>
        <begin position="673"/>
        <end position="682"/>
    </location>
</feature>
<feature type="compositionally biased region" description="Basic and acidic residues" evidence="2">
    <location>
        <begin position="408"/>
        <end position="419"/>
    </location>
</feature>
<feature type="domain" description="Rho-GAP" evidence="3">
    <location>
        <begin position="67"/>
        <end position="264"/>
    </location>
</feature>
<feature type="region of interest" description="Disordered" evidence="2">
    <location>
        <begin position="760"/>
        <end position="782"/>
    </location>
</feature>
<dbReference type="GO" id="GO:0007165">
    <property type="term" value="P:signal transduction"/>
    <property type="evidence" value="ECO:0007669"/>
    <property type="project" value="InterPro"/>
</dbReference>
<dbReference type="Pfam" id="PF00620">
    <property type="entry name" value="RhoGAP"/>
    <property type="match status" value="1"/>
</dbReference>
<proteinExistence type="predicted"/>
<sequence length="896" mass="96965">MFPPESQYHARPEPHPKTNLKTWWHHFNFVQKTKKETQFGEPYRAHDTADHPVFGKSLKESLHYASVQISTADANGDLYVWGYIPVVVAKCGLYLKEHATEIPGTFRVNGSNKRMRHLQAAFETPPRYGKSLDWKAEAYTTHDVASVFRRYLTQMPEPVIPHEMYHDFRDALAKKPYNQDEVILTYKAVIRRMPRSNQYLLLYVLDLLSVFARKAEKNLMTATNLAVIFRPGIISHPSHEMSPQEHSLSQQVLEFLIAHQDWFMLDIIPPMQAGDSHPGEDPYGAGGAGGPSHQGGGGGSRGDYPDRGAGGGGGGAGGNYTGAGKWREGTSTPTRQGTMESGWTTDAGPSSVHRTKTTTRQRVISGAPDVGAWHSNAGASSGMAAGNRRASVDQRAAPTPSGSNGWARNERPERTERRASAQQYGGVPGTTSRQATMQTHVQSPGPAQSSQDRRPTADSYFPADAQAYAPQTTRKNNPAVVAASNNLTTRPSMASQTSSSSTQGHSGAESVFATPMSSMPPSPASSLPGHGHGYGYAAQQAAPPPRSRGQYPPPSGTPGLAFPGSHGQYQQQPPPSSFSKPHVRTNSMPTPPPPQTYTHPRNAPGSTPYGLPSDARNMSPEPIFRHHEQSTPKPSSYPQQQQRQPRVSPGGASTPTTSTSTVMGAALRPPAIYTTTSSNSTLYARGKGHMRSASSPSTSPLPSPMSETFSDAVIEETMTVPAVGPREEFSTLGGGGWRLVSPQINGGGYLTLGDVAGMDQSMRDGGKNTGKQERSRAKMMRRRTTMDRADLVGNTDVVYETAKDIMPITEDADSGIGGLSRSRTLPSRRKNPRGEQIYDLNRNENKENTMGTDEEGNDFTMNAMSGNVKVKQEKRVLKKQRRASAGQKVPAAANGM</sequence>
<dbReference type="GO" id="GO:0060237">
    <property type="term" value="P:regulation of fungal-type cell wall organization"/>
    <property type="evidence" value="ECO:0007669"/>
    <property type="project" value="TreeGrafter"/>
</dbReference>
<feature type="compositionally biased region" description="Low complexity" evidence="2">
    <location>
        <begin position="375"/>
        <end position="389"/>
    </location>
</feature>
<dbReference type="SUPFAM" id="SSF48350">
    <property type="entry name" value="GTPase activation domain, GAP"/>
    <property type="match status" value="1"/>
</dbReference>
<name>A0A8H5F7V3_9AGAR</name>
<comment type="caution">
    <text evidence="4">The sequence shown here is derived from an EMBL/GenBank/DDBJ whole genome shotgun (WGS) entry which is preliminary data.</text>
</comment>
<feature type="region of interest" description="Disordered" evidence="2">
    <location>
        <begin position="273"/>
        <end position="706"/>
    </location>
</feature>
<protein>
    <recommendedName>
        <fullName evidence="3">Rho-GAP domain-containing protein</fullName>
    </recommendedName>
</protein>
<dbReference type="InterPro" id="IPR051025">
    <property type="entry name" value="RhoGAP"/>
</dbReference>